<dbReference type="Proteomes" id="UP000675781">
    <property type="component" value="Unassembled WGS sequence"/>
</dbReference>
<dbReference type="AlphaFoldDB" id="A0A941EWA6"/>
<proteinExistence type="predicted"/>
<feature type="transmembrane region" description="Helical" evidence="2">
    <location>
        <begin position="21"/>
        <end position="49"/>
    </location>
</feature>
<keyword evidence="2" id="KW-0812">Transmembrane</keyword>
<reference evidence="3" key="1">
    <citation type="submission" date="2021-04" db="EMBL/GenBank/DDBJ databases">
        <title>Genome based classification of Actinospica acidithermotolerans sp. nov., an actinobacterium isolated from an Indonesian hot spring.</title>
        <authorList>
            <person name="Kusuma A.B."/>
            <person name="Putra K.E."/>
            <person name="Nafisah S."/>
            <person name="Loh J."/>
            <person name="Nouioui I."/>
            <person name="Goodfellow M."/>
        </authorList>
    </citation>
    <scope>NUCLEOTIDE SEQUENCE</scope>
    <source>
        <strain evidence="3">CSCA 57</strain>
    </source>
</reference>
<evidence type="ECO:0000313" key="4">
    <source>
        <dbReference type="Proteomes" id="UP000675781"/>
    </source>
</evidence>
<gene>
    <name evidence="3" type="ORF">KDL01_39140</name>
</gene>
<dbReference type="EMBL" id="JAGSOG010000427">
    <property type="protein sequence ID" value="MBR7839342.1"/>
    <property type="molecule type" value="Genomic_DNA"/>
</dbReference>
<accession>A0A941EWA6</accession>
<organism evidence="3 4">
    <name type="scientific">Actinospica durhamensis</name>
    <dbReference type="NCBI Taxonomy" id="1508375"/>
    <lineage>
        <taxon>Bacteria</taxon>
        <taxon>Bacillati</taxon>
        <taxon>Actinomycetota</taxon>
        <taxon>Actinomycetes</taxon>
        <taxon>Catenulisporales</taxon>
        <taxon>Actinospicaceae</taxon>
        <taxon>Actinospica</taxon>
    </lineage>
</organism>
<feature type="transmembrane region" description="Helical" evidence="2">
    <location>
        <begin position="191"/>
        <end position="209"/>
    </location>
</feature>
<feature type="region of interest" description="Disordered" evidence="1">
    <location>
        <begin position="249"/>
        <end position="269"/>
    </location>
</feature>
<feature type="transmembrane region" description="Helical" evidence="2">
    <location>
        <begin position="160"/>
        <end position="179"/>
    </location>
</feature>
<evidence type="ECO:0000256" key="2">
    <source>
        <dbReference type="SAM" id="Phobius"/>
    </source>
</evidence>
<comment type="caution">
    <text evidence="3">The sequence shown here is derived from an EMBL/GenBank/DDBJ whole genome shotgun (WGS) entry which is preliminary data.</text>
</comment>
<name>A0A941EWA6_9ACTN</name>
<feature type="transmembrane region" description="Helical" evidence="2">
    <location>
        <begin position="221"/>
        <end position="243"/>
    </location>
</feature>
<dbReference type="RefSeq" id="WP_212533779.1">
    <property type="nucleotide sequence ID" value="NZ_JAGSOG010000427.1"/>
</dbReference>
<keyword evidence="2" id="KW-0472">Membrane</keyword>
<evidence type="ECO:0000313" key="3">
    <source>
        <dbReference type="EMBL" id="MBR7839342.1"/>
    </source>
</evidence>
<keyword evidence="4" id="KW-1185">Reference proteome</keyword>
<sequence>MAPMAKNGVAGTSNPAEKRKLVLLILRLQLAIAALMTVAVGCLVVPALLAAHRYDSAPHCATATQGPDCVALVPVTVASVGQVTGTRSGTSYWLELTGIGAGQTQFTPTSPDTGAGGLVSQARQGQQLTAVLWHGDLVEVESADTVAVDSGSPDIQARNWLGSFALPLGCLLGLLIMYLGKRRPDQRGTALAMTTGALVILNGPTFSILQDGSATRPSPLLALATFAGLCGLAVIVTAPWVLYARSKRRKHHKPSATRGPQDAMPHSRS</sequence>
<evidence type="ECO:0000256" key="1">
    <source>
        <dbReference type="SAM" id="MobiDB-lite"/>
    </source>
</evidence>
<keyword evidence="2" id="KW-1133">Transmembrane helix</keyword>
<protein>
    <submittedName>
        <fullName evidence="3">Uncharacterized protein</fullName>
    </submittedName>
</protein>